<dbReference type="InterPro" id="IPR029033">
    <property type="entry name" value="His_PPase_superfam"/>
</dbReference>
<dbReference type="GO" id="GO:0016787">
    <property type="term" value="F:hydrolase activity"/>
    <property type="evidence" value="ECO:0007669"/>
    <property type="project" value="UniProtKB-KW"/>
</dbReference>
<dbReference type="RefSeq" id="WP_087111531.1">
    <property type="nucleotide sequence ID" value="NZ_CBCSCN010000007.1"/>
</dbReference>
<dbReference type="CDD" id="cd07040">
    <property type="entry name" value="HP"/>
    <property type="match status" value="1"/>
</dbReference>
<proteinExistence type="predicted"/>
<keyword evidence="1" id="KW-0378">Hydrolase</keyword>
<organism evidence="1 2">
    <name type="scientific">Parendozoicomonas haliclonae</name>
    <dbReference type="NCBI Taxonomy" id="1960125"/>
    <lineage>
        <taxon>Bacteria</taxon>
        <taxon>Pseudomonadati</taxon>
        <taxon>Pseudomonadota</taxon>
        <taxon>Gammaproteobacteria</taxon>
        <taxon>Oceanospirillales</taxon>
        <taxon>Endozoicomonadaceae</taxon>
        <taxon>Parendozoicomonas</taxon>
    </lineage>
</organism>
<accession>A0A1X7AM36</accession>
<dbReference type="AlphaFoldDB" id="A0A1X7AM36"/>
<dbReference type="EC" id="3.1.3.-" evidence="1"/>
<dbReference type="EMBL" id="FWPT01000007">
    <property type="protein sequence ID" value="SMA49235.1"/>
    <property type="molecule type" value="Genomic_DNA"/>
</dbReference>
<dbReference type="Proteomes" id="UP000196573">
    <property type="component" value="Unassembled WGS sequence"/>
</dbReference>
<dbReference type="SUPFAM" id="SSF53254">
    <property type="entry name" value="Phosphoglycerate mutase-like"/>
    <property type="match status" value="1"/>
</dbReference>
<evidence type="ECO:0000313" key="1">
    <source>
        <dbReference type="EMBL" id="SMA49235.1"/>
    </source>
</evidence>
<evidence type="ECO:0000313" key="2">
    <source>
        <dbReference type="Proteomes" id="UP000196573"/>
    </source>
</evidence>
<keyword evidence="2" id="KW-1185">Reference proteome</keyword>
<sequence length="216" mass="24505">MKRYLTRFFFTVAILGAGFLTGLLTQQLPQDTESLLADDAKGLFDLKSHWAQGNIVSLVRHGERCDRSDNICLDGEDGITLVGKEQTIELGKDYLQHLPMDNTIIYNSPVKRTEQSADFMFGERSETKNWLREGCKENLLQDILKYKQDGKNLILVTHSTCIDALGEKEGNKLIEFDIHEPETYGGSFFLAVDKSQQKVHVLGYLLANDWDNSRKS</sequence>
<dbReference type="OrthoDB" id="6195868at2"/>
<dbReference type="Gene3D" id="3.40.50.1240">
    <property type="entry name" value="Phosphoglycerate mutase-like"/>
    <property type="match status" value="1"/>
</dbReference>
<name>A0A1X7AM36_9GAMM</name>
<gene>
    <name evidence="1" type="primary">ais</name>
    <name evidence="1" type="ORF">EHSB41UT_03129</name>
</gene>
<protein>
    <submittedName>
        <fullName evidence="1">Lipopolysaccharide core heptose(II)-phosphate phosphatase</fullName>
        <ecNumber evidence="1">3.1.3.-</ecNumber>
    </submittedName>
</protein>
<reference evidence="1 2" key="1">
    <citation type="submission" date="2017-03" db="EMBL/GenBank/DDBJ databases">
        <authorList>
            <person name="Afonso C.L."/>
            <person name="Miller P.J."/>
            <person name="Scott M.A."/>
            <person name="Spackman E."/>
            <person name="Goraichik I."/>
            <person name="Dimitrov K.M."/>
            <person name="Suarez D.L."/>
            <person name="Swayne D.E."/>
        </authorList>
    </citation>
    <scope>NUCLEOTIDE SEQUENCE [LARGE SCALE GENOMIC DNA]</scope>
    <source>
        <strain evidence="1">SB41UT1</strain>
    </source>
</reference>